<evidence type="ECO:0000313" key="2">
    <source>
        <dbReference type="Proteomes" id="UP001218218"/>
    </source>
</evidence>
<reference evidence="1" key="1">
    <citation type="submission" date="2023-03" db="EMBL/GenBank/DDBJ databases">
        <title>Massive genome expansion in bonnet fungi (Mycena s.s.) driven by repeated elements and novel gene families across ecological guilds.</title>
        <authorList>
            <consortium name="Lawrence Berkeley National Laboratory"/>
            <person name="Harder C.B."/>
            <person name="Miyauchi S."/>
            <person name="Viragh M."/>
            <person name="Kuo A."/>
            <person name="Thoen E."/>
            <person name="Andreopoulos B."/>
            <person name="Lu D."/>
            <person name="Skrede I."/>
            <person name="Drula E."/>
            <person name="Henrissat B."/>
            <person name="Morin E."/>
            <person name="Kohler A."/>
            <person name="Barry K."/>
            <person name="LaButti K."/>
            <person name="Morin E."/>
            <person name="Salamov A."/>
            <person name="Lipzen A."/>
            <person name="Mereny Z."/>
            <person name="Hegedus B."/>
            <person name="Baldrian P."/>
            <person name="Stursova M."/>
            <person name="Weitz H."/>
            <person name="Taylor A."/>
            <person name="Grigoriev I.V."/>
            <person name="Nagy L.G."/>
            <person name="Martin F."/>
            <person name="Kauserud H."/>
        </authorList>
    </citation>
    <scope>NUCLEOTIDE SEQUENCE</scope>
    <source>
        <strain evidence="1">CBHHK002</strain>
    </source>
</reference>
<sequence length="168" mass="18304">MPRKNRSCWYGAGTGMVWGSLRLCRSATCGGYWSWEETERRAAVAGMSVDAGVGTHPGVGVGVGRDVRETGLARLNGLALNDEPGSFQFKLAQKPRYDVLPSEKEARHEGGGLAEDLLIHEEQNPEASVQPPPKFQSLKCPCLLLTRRNDGDQYGGLSVHLIGRKIKD</sequence>
<evidence type="ECO:0000313" key="1">
    <source>
        <dbReference type="EMBL" id="KAJ7339762.1"/>
    </source>
</evidence>
<dbReference type="Proteomes" id="UP001218218">
    <property type="component" value="Unassembled WGS sequence"/>
</dbReference>
<keyword evidence="2" id="KW-1185">Reference proteome</keyword>
<organism evidence="1 2">
    <name type="scientific">Mycena albidolilacea</name>
    <dbReference type="NCBI Taxonomy" id="1033008"/>
    <lineage>
        <taxon>Eukaryota</taxon>
        <taxon>Fungi</taxon>
        <taxon>Dikarya</taxon>
        <taxon>Basidiomycota</taxon>
        <taxon>Agaricomycotina</taxon>
        <taxon>Agaricomycetes</taxon>
        <taxon>Agaricomycetidae</taxon>
        <taxon>Agaricales</taxon>
        <taxon>Marasmiineae</taxon>
        <taxon>Mycenaceae</taxon>
        <taxon>Mycena</taxon>
    </lineage>
</organism>
<dbReference type="EMBL" id="JARIHO010000027">
    <property type="protein sequence ID" value="KAJ7339762.1"/>
    <property type="molecule type" value="Genomic_DNA"/>
</dbReference>
<name>A0AAD6ZU20_9AGAR</name>
<dbReference type="AlphaFoldDB" id="A0AAD6ZU20"/>
<gene>
    <name evidence="1" type="ORF">DFH08DRAFT_1013233</name>
</gene>
<accession>A0AAD6ZU20</accession>
<comment type="caution">
    <text evidence="1">The sequence shown here is derived from an EMBL/GenBank/DDBJ whole genome shotgun (WGS) entry which is preliminary data.</text>
</comment>
<protein>
    <submittedName>
        <fullName evidence="1">Uncharacterized protein</fullName>
    </submittedName>
</protein>
<proteinExistence type="predicted"/>